<dbReference type="EMBL" id="CAJNOB010000012">
    <property type="protein sequence ID" value="CAF0696134.1"/>
    <property type="molecule type" value="Genomic_DNA"/>
</dbReference>
<dbReference type="AlphaFoldDB" id="A0A8J2FSG4"/>
<dbReference type="Proteomes" id="UP000663859">
    <property type="component" value="Unassembled WGS sequence"/>
</dbReference>
<evidence type="ECO:0000313" key="1">
    <source>
        <dbReference type="EMBL" id="CAF0696134.1"/>
    </source>
</evidence>
<keyword evidence="2" id="KW-1185">Reference proteome</keyword>
<protein>
    <submittedName>
        <fullName evidence="1">Uncharacterized protein</fullName>
    </submittedName>
</protein>
<evidence type="ECO:0000313" key="2">
    <source>
        <dbReference type="Proteomes" id="UP000663859"/>
    </source>
</evidence>
<accession>A0A8J2FSG4</accession>
<sequence>MISARNPFRVRMTHPWVALTHSGYPMARDEARVATGKLLVFKGKKNGLGGWNGMCTRRKVLWHIF</sequence>
<reference evidence="1" key="1">
    <citation type="submission" date="2021-02" db="EMBL/GenBank/DDBJ databases">
        <authorList>
            <person name="Cremers G."/>
            <person name="Picone N."/>
        </authorList>
    </citation>
    <scope>NUCLEOTIDE SEQUENCE</scope>
    <source>
        <strain evidence="1">PQ17</strain>
    </source>
</reference>
<comment type="caution">
    <text evidence="1">The sequence shown here is derived from an EMBL/GenBank/DDBJ whole genome shotgun (WGS) entry which is preliminary data.</text>
</comment>
<proteinExistence type="predicted"/>
<name>A0A8J2FSG4_9BACT</name>
<organism evidence="1 2">
    <name type="scientific">Candidatus Methylacidithermus pantelleriae</name>
    <dbReference type="NCBI Taxonomy" id="2744239"/>
    <lineage>
        <taxon>Bacteria</taxon>
        <taxon>Pseudomonadati</taxon>
        <taxon>Verrucomicrobiota</taxon>
        <taxon>Methylacidiphilae</taxon>
        <taxon>Methylacidiphilales</taxon>
        <taxon>Methylacidiphilaceae</taxon>
        <taxon>Candidatus Methylacidithermus</taxon>
    </lineage>
</organism>
<gene>
    <name evidence="1" type="ORF">MPNT_20126</name>
</gene>